<evidence type="ECO:0008006" key="3">
    <source>
        <dbReference type="Google" id="ProtNLM"/>
    </source>
</evidence>
<organism evidence="1 2">
    <name type="scientific">Domibacillus aminovorans</name>
    <dbReference type="NCBI Taxonomy" id="29332"/>
    <lineage>
        <taxon>Bacteria</taxon>
        <taxon>Bacillati</taxon>
        <taxon>Bacillota</taxon>
        <taxon>Bacilli</taxon>
        <taxon>Bacillales</taxon>
        <taxon>Bacillaceae</taxon>
        <taxon>Domibacillus</taxon>
    </lineage>
</organism>
<reference evidence="1 2" key="1">
    <citation type="submission" date="2016-01" db="EMBL/GenBank/DDBJ databases">
        <title>Investigation of taxonomic status of Bacillus aminovorans.</title>
        <authorList>
            <person name="Verma A."/>
            <person name="Pal Y."/>
            <person name="Krishnamurthi S."/>
        </authorList>
    </citation>
    <scope>NUCLEOTIDE SEQUENCE [LARGE SCALE GENOMIC DNA]</scope>
    <source>
        <strain evidence="1 2">DSM 1314</strain>
    </source>
</reference>
<keyword evidence="2" id="KW-1185">Reference proteome</keyword>
<evidence type="ECO:0000313" key="2">
    <source>
        <dbReference type="Proteomes" id="UP000076935"/>
    </source>
</evidence>
<sequence>MLKYHSFLFTFIFLLFLGLFAADRAEANSVMNGTFVDVTYEEVQLDDETTEKRLKNITIMNEQGRTITMAIDQFTKLTVDTLPTTIDAFKPGMEVEADVNLRRVKELRGQSGEFPAEIEHRDRVITGTVNHIDPNGAFLSIRLDDGQSKTYYLNNETEIFKGTTLTDLSVLYEGDRVKLTFMEYNTNYISSIEINTQGMKVEHLYKGTIHQIDTIRNKLIIKNERVFRDGKWQPTTPSGNTSYTYSTKTPIYVGNQPIKHDRFHFYKNHDIYFVTVSQFGQEVIQKMVIKRNNERTFYEPMTSVNLSSNWLNLKTAGLIPYHDGTILIRNGRIVDEKSLQVQLGGTAFVVTDGAQKSQYANVVHVTNDGFQSPNLTNHSIYFGQISSTNGYQLSLKHAKLLSNNYWQNSTVSKLSFSNDTVAVEDFKSSVLTIVPQQNELINHVEEYGYFYVANNTIIGAHIVGTSSSPAQIVSVGRFDGFAQYEMGKPTAVIVRNVSQWQSGVWEDVGRINSMNIKQTTIIRDGKIIDADELKTGERLYILHESKVKGRILFVN</sequence>
<dbReference type="AlphaFoldDB" id="A0A177L0K5"/>
<dbReference type="EMBL" id="LQWY01000067">
    <property type="protein sequence ID" value="OAH58946.1"/>
    <property type="molecule type" value="Genomic_DNA"/>
</dbReference>
<accession>A0A177L0K5</accession>
<evidence type="ECO:0000313" key="1">
    <source>
        <dbReference type="EMBL" id="OAH58946.1"/>
    </source>
</evidence>
<dbReference type="RefSeq" id="WP_063966671.1">
    <property type="nucleotide sequence ID" value="NZ_JBCNAN010000007.1"/>
</dbReference>
<protein>
    <recommendedName>
        <fullName evidence="3">S1 motif domain-containing protein</fullName>
    </recommendedName>
</protein>
<gene>
    <name evidence="1" type="ORF">AWH49_04585</name>
</gene>
<comment type="caution">
    <text evidence="1">The sequence shown here is derived from an EMBL/GenBank/DDBJ whole genome shotgun (WGS) entry which is preliminary data.</text>
</comment>
<dbReference type="Proteomes" id="UP000076935">
    <property type="component" value="Unassembled WGS sequence"/>
</dbReference>
<proteinExistence type="predicted"/>
<name>A0A177L0K5_9BACI</name>